<evidence type="ECO:0000259" key="1">
    <source>
        <dbReference type="Pfam" id="PF18013"/>
    </source>
</evidence>
<dbReference type="InterPro" id="IPR023346">
    <property type="entry name" value="Lysozyme-like_dom_sf"/>
</dbReference>
<dbReference type="AlphaFoldDB" id="A0AAE2SWD7"/>
<dbReference type="Proteomes" id="UP000538507">
    <property type="component" value="Unassembled WGS sequence"/>
</dbReference>
<evidence type="ECO:0000313" key="3">
    <source>
        <dbReference type="Proteomes" id="UP000538507"/>
    </source>
</evidence>
<organism evidence="2 3">
    <name type="scientific">Rhizobium leguminosarum</name>
    <dbReference type="NCBI Taxonomy" id="384"/>
    <lineage>
        <taxon>Bacteria</taxon>
        <taxon>Pseudomonadati</taxon>
        <taxon>Pseudomonadota</taxon>
        <taxon>Alphaproteobacteria</taxon>
        <taxon>Hyphomicrobiales</taxon>
        <taxon>Rhizobiaceae</taxon>
        <taxon>Rhizobium/Agrobacterium group</taxon>
        <taxon>Rhizobium</taxon>
    </lineage>
</organism>
<sequence length="588" mass="63212">MVYAADGIKPVRAMPEPDAGRLARVGPGEKLFGTGKTVAGATQNDPPQWIEVFLPDDKTTGWILAVDFKEEPDPAPRPLDEEFFIRSCLTVERELNADTKTAPWYVAADYLIARAIFETGLSAGGVGSAGPMGPLALTSTEFSDFLTSSGLDLAKEFGPGDSRLLLAQIFACGYAMSKTAKDFSKASTARSNPVNDVDVPSYLDLFLAYLIDLSTAVALSDPVLDKSQTLAQFGLTSATISALSERSGLAGTKPDTTVSAFLKNVSEVLARLLDSAFDRIKTLAADELPKAEAGVPPWLMIARSELARPVSETVNADRIPVYFDAIRFGNINGKVPHWCGAFIGFCMKTSGASLPDGPARAANWKTWGNRSFPLGASDIPLGAVVVLKPQDPKTSGHVAFFEKFAENRKVELLGGNQDDQVSQKPFAVTEISAIRMLAEDLPFGAADAFDMTKAEVRAEFQRYGDLIVDRFKRAGFNTRHQLAAALANGIRESGLNPRAVSAPPEKSFGLFQCNQTAGLGKGYSAEQLMDPDHNIALIIAEARRSRSFVSASTLKDAVEAFVRYVERPKDTSGEIDKRMAIAGRLLGA</sequence>
<evidence type="ECO:0000313" key="2">
    <source>
        <dbReference type="EMBL" id="MBB4289364.1"/>
    </source>
</evidence>
<name>A0AAE2SWD7_RHILE</name>
<feature type="domain" description="Phage tail lysozyme" evidence="1">
    <location>
        <begin position="467"/>
        <end position="583"/>
    </location>
</feature>
<dbReference type="SUPFAM" id="SSF53955">
    <property type="entry name" value="Lysozyme-like"/>
    <property type="match status" value="1"/>
</dbReference>
<dbReference type="Pfam" id="PF18013">
    <property type="entry name" value="Phage_lysozyme2"/>
    <property type="match status" value="1"/>
</dbReference>
<comment type="caution">
    <text evidence="2">The sequence shown here is derived from an EMBL/GenBank/DDBJ whole genome shotgun (WGS) entry which is preliminary data.</text>
</comment>
<dbReference type="InterPro" id="IPR041219">
    <property type="entry name" value="Phage_lysozyme2"/>
</dbReference>
<dbReference type="EMBL" id="JACIGO010000001">
    <property type="protein sequence ID" value="MBB4289364.1"/>
    <property type="molecule type" value="Genomic_DNA"/>
</dbReference>
<proteinExistence type="predicted"/>
<dbReference type="Gene3D" id="1.10.530.10">
    <property type="match status" value="1"/>
</dbReference>
<gene>
    <name evidence="2" type="ORF">GGE16_001380</name>
</gene>
<accession>A0AAE2SWD7</accession>
<protein>
    <submittedName>
        <fullName evidence="2">Uncharacterized protein (TIGR02594 family)</fullName>
    </submittedName>
</protein>
<dbReference type="RefSeq" id="WP_183606483.1">
    <property type="nucleotide sequence ID" value="NZ_JACHAZ010000002.1"/>
</dbReference>
<reference evidence="2 3" key="1">
    <citation type="submission" date="2020-08" db="EMBL/GenBank/DDBJ databases">
        <title>Genomic Encyclopedia of Type Strains, Phase IV (KMG-V): Genome sequencing to study the core and pangenomes of soil and plant-associated prokaryotes.</title>
        <authorList>
            <person name="Whitman W."/>
        </authorList>
    </citation>
    <scope>NUCLEOTIDE SEQUENCE [LARGE SCALE GENOMIC DNA]</scope>
    <source>
        <strain evidence="2 3">SEMIA 415</strain>
    </source>
</reference>